<keyword evidence="1" id="KW-0963">Cytoplasm</keyword>
<evidence type="ECO:0000256" key="6">
    <source>
        <dbReference type="SAM" id="Coils"/>
    </source>
</evidence>
<evidence type="ECO:0000259" key="8">
    <source>
        <dbReference type="Pfam" id="PF06470"/>
    </source>
</evidence>
<evidence type="ECO:0000256" key="5">
    <source>
        <dbReference type="ARBA" id="ARBA00023125"/>
    </source>
</evidence>
<feature type="coiled-coil region" evidence="6">
    <location>
        <begin position="985"/>
        <end position="1012"/>
    </location>
</feature>
<evidence type="ECO:0000256" key="2">
    <source>
        <dbReference type="ARBA" id="ARBA00022741"/>
    </source>
</evidence>
<accession>A0A0F9Y252</accession>
<keyword evidence="5" id="KW-0238">DNA-binding</keyword>
<dbReference type="InterPro" id="IPR011890">
    <property type="entry name" value="SMC_prok"/>
</dbReference>
<sequence>MRLKCIKLAGFKSFVDPTTVYFPTNMGAVVGPNGCGKSNIIDAVRWVMGESSAKNLRGESMTDVIFNGSNSRKPVGQASIELIFDNSAGTLKGEYAGYNEISIRRKVTREAQNQYYLNGTKCRRRDITDIFLGTGLGPRSYSIIEQGMISKLIEAKPDELRLFIEEAAGISKYKERRRETENRIRRTHDNLARLTDLREELERQLAHLHRQAQSAEKYKEYKAEERHLKAQLQALRWQTLDGQTGEREHRVRELEIALEALIAEQRNADSEVEKHRDQHADLTETFNQVQARYYSVGADISRIEQILDFNRDRQRQLHDDIEQTEQAWQEAQSHLGQDQALLADLQNELAEIEPELEMAGAADEDTAEHLQTAEDAMQGWQSAWDQFNQQAAAPRQQAEVEQSRIRHLEQAVERFSERIQRLEEERNTLTAGPLDNELAELGEQIAELDLRSETDQQQLADLADRLQQERETLTALTQELNIRRGEIQRQNGRMASLEALQQAALDHGTGVRDWLQQHGLEDLPQLASQLQVEPGWELAVETVLAEDLHAISLEDLDLVTENVARFEQGSLRLLDHARPVDTHVAIEGALLEKVGSPIDLSPWLGAIRTAASLEQALALRATLASHESVITLEGHWLGPNWLRLKRGEASESGVLARQQEMDTLQADLEQQEALLAEGDERTAQLREAVRLLEQQRDALQQGLARLGREQGDLKAQWSARQVRLEQVTARRQRITEDLDDINAQRADELEQIGEARLTLQGALDRMADDSGRREDLLRRRDQVREALDHARQSARQQKDKAHQLALRTQSLRAQQDSTAQGLERLEIQVERLAERREQLRMTLEENQAPEDDQRMELEGLLEQRIDVERELGAARQALETVDQQMRDQDRRRSQAEQQAQLLRSQLDEQRLLARDLQTRRQGLQEQLLEAGYDLAGVLATLPEDASEADWEQLLAQMDARIQRLGAINLAAIDEYQQQSERKRYLDAQNADLAEALDTLEQVIRKIDKETRSRFKETFDKINHGLQTLFPKVFGGGHAYLELTGDDLLETGVTIMARPPGKKNSTIHLLSGGEKALTAIALVFSIFQLNPAPFCMLDEVDAPLDDANVGRYARIVKEMSARVQFIYITHNKIAMEMADQLLGVTMHEPGCSRLVTVNVEEAAALAAV</sequence>
<feature type="domain" description="SMC hinge" evidence="8">
    <location>
        <begin position="523"/>
        <end position="619"/>
    </location>
</feature>
<comment type="caution">
    <text evidence="9">The sequence shown here is derived from an EMBL/GenBank/DDBJ whole genome shotgun (WGS) entry which is preliminary data.</text>
</comment>
<feature type="coiled-coil region" evidence="6">
    <location>
        <begin position="398"/>
        <end position="483"/>
    </location>
</feature>
<dbReference type="InterPro" id="IPR003395">
    <property type="entry name" value="RecF/RecN/SMC_N"/>
</dbReference>
<gene>
    <name evidence="9" type="ORF">LCGC14_0144130</name>
</gene>
<dbReference type="InterPro" id="IPR027417">
    <property type="entry name" value="P-loop_NTPase"/>
</dbReference>
<dbReference type="GO" id="GO:0005694">
    <property type="term" value="C:chromosome"/>
    <property type="evidence" value="ECO:0007669"/>
    <property type="project" value="InterPro"/>
</dbReference>
<dbReference type="EMBL" id="LAZR01000050">
    <property type="protein sequence ID" value="KKN98733.1"/>
    <property type="molecule type" value="Genomic_DNA"/>
</dbReference>
<keyword evidence="3" id="KW-0067">ATP-binding</keyword>
<evidence type="ECO:0000256" key="3">
    <source>
        <dbReference type="ARBA" id="ARBA00022840"/>
    </source>
</evidence>
<dbReference type="SUPFAM" id="SSF75553">
    <property type="entry name" value="Smc hinge domain"/>
    <property type="match status" value="1"/>
</dbReference>
<evidence type="ECO:0000259" key="7">
    <source>
        <dbReference type="Pfam" id="PF02463"/>
    </source>
</evidence>
<organism evidence="9">
    <name type="scientific">marine sediment metagenome</name>
    <dbReference type="NCBI Taxonomy" id="412755"/>
    <lineage>
        <taxon>unclassified sequences</taxon>
        <taxon>metagenomes</taxon>
        <taxon>ecological metagenomes</taxon>
    </lineage>
</organism>
<feature type="domain" description="RecF/RecN/SMC N-terminal" evidence="7">
    <location>
        <begin position="3"/>
        <end position="1151"/>
    </location>
</feature>
<reference evidence="9" key="1">
    <citation type="journal article" date="2015" name="Nature">
        <title>Complex archaea that bridge the gap between prokaryotes and eukaryotes.</title>
        <authorList>
            <person name="Spang A."/>
            <person name="Saw J.H."/>
            <person name="Jorgensen S.L."/>
            <person name="Zaremba-Niedzwiedzka K."/>
            <person name="Martijn J."/>
            <person name="Lind A.E."/>
            <person name="van Eijk R."/>
            <person name="Schleper C."/>
            <person name="Guy L."/>
            <person name="Ettema T.J."/>
        </authorList>
    </citation>
    <scope>NUCLEOTIDE SEQUENCE</scope>
</reference>
<dbReference type="PANTHER" id="PTHR43977">
    <property type="entry name" value="STRUCTURAL MAINTENANCE OF CHROMOSOMES PROTEIN 3"/>
    <property type="match status" value="1"/>
</dbReference>
<feature type="coiled-coil region" evidence="6">
    <location>
        <begin position="654"/>
        <end position="926"/>
    </location>
</feature>
<dbReference type="SUPFAM" id="SSF57997">
    <property type="entry name" value="Tropomyosin"/>
    <property type="match status" value="1"/>
</dbReference>
<dbReference type="SUPFAM" id="SSF52540">
    <property type="entry name" value="P-loop containing nucleoside triphosphate hydrolases"/>
    <property type="match status" value="1"/>
</dbReference>
<dbReference type="GO" id="GO:0005524">
    <property type="term" value="F:ATP binding"/>
    <property type="evidence" value="ECO:0007669"/>
    <property type="project" value="UniProtKB-KW"/>
</dbReference>
<evidence type="ECO:0000256" key="1">
    <source>
        <dbReference type="ARBA" id="ARBA00022490"/>
    </source>
</evidence>
<dbReference type="CDD" id="cd03278">
    <property type="entry name" value="ABC_SMC_barmotin"/>
    <property type="match status" value="2"/>
</dbReference>
<dbReference type="GO" id="GO:0007062">
    <property type="term" value="P:sister chromatid cohesion"/>
    <property type="evidence" value="ECO:0007669"/>
    <property type="project" value="InterPro"/>
</dbReference>
<dbReference type="Gene3D" id="3.40.50.300">
    <property type="entry name" value="P-loop containing nucleotide triphosphate hydrolases"/>
    <property type="match status" value="2"/>
</dbReference>
<dbReference type="PIRSF" id="PIRSF005719">
    <property type="entry name" value="SMC"/>
    <property type="match status" value="1"/>
</dbReference>
<evidence type="ECO:0000313" key="9">
    <source>
        <dbReference type="EMBL" id="KKN98733.1"/>
    </source>
</evidence>
<dbReference type="AlphaFoldDB" id="A0A0F9Y252"/>
<dbReference type="GO" id="GO:0016887">
    <property type="term" value="F:ATP hydrolysis activity"/>
    <property type="evidence" value="ECO:0007669"/>
    <property type="project" value="InterPro"/>
</dbReference>
<dbReference type="Pfam" id="PF02463">
    <property type="entry name" value="SMC_N"/>
    <property type="match status" value="1"/>
</dbReference>
<dbReference type="InterPro" id="IPR036277">
    <property type="entry name" value="SMC_hinge_sf"/>
</dbReference>
<dbReference type="HAMAP" id="MF_01894">
    <property type="entry name" value="Smc_prok"/>
    <property type="match status" value="1"/>
</dbReference>
<protein>
    <submittedName>
        <fullName evidence="9">Uncharacterized protein</fullName>
    </submittedName>
</protein>
<proteinExistence type="inferred from homology"/>
<dbReference type="GO" id="GO:0030261">
    <property type="term" value="P:chromosome condensation"/>
    <property type="evidence" value="ECO:0007669"/>
    <property type="project" value="InterPro"/>
</dbReference>
<dbReference type="InterPro" id="IPR024704">
    <property type="entry name" value="SMC"/>
</dbReference>
<keyword evidence="2" id="KW-0547">Nucleotide-binding</keyword>
<keyword evidence="4 6" id="KW-0175">Coiled coil</keyword>
<dbReference type="Pfam" id="PF06470">
    <property type="entry name" value="SMC_hinge"/>
    <property type="match status" value="1"/>
</dbReference>
<name>A0A0F9Y252_9ZZZZ</name>
<dbReference type="NCBIfam" id="TIGR02168">
    <property type="entry name" value="SMC_prok_B"/>
    <property type="match status" value="1"/>
</dbReference>
<feature type="coiled-coil region" evidence="6">
    <location>
        <begin position="170"/>
        <end position="292"/>
    </location>
</feature>
<dbReference type="InterPro" id="IPR010935">
    <property type="entry name" value="SMC_hinge"/>
</dbReference>
<evidence type="ECO:0000256" key="4">
    <source>
        <dbReference type="ARBA" id="ARBA00023054"/>
    </source>
</evidence>
<dbReference type="GO" id="GO:0003677">
    <property type="term" value="F:DNA binding"/>
    <property type="evidence" value="ECO:0007669"/>
    <property type="project" value="UniProtKB-KW"/>
</dbReference>